<comment type="catalytic activity">
    <reaction evidence="18 24">
        <text>Hydrolysis of proteins to small peptides in the presence of ATP and magnesium. alpha-casein is the usual test substrate. In the absence of ATP, only oligopeptides shorter than five residues are hydrolyzed (such as succinyl-Leu-Tyr-|-NHMec, and Leu-Tyr-Leu-|-Tyr-Trp, in which cleavage of the -Tyr-|-Leu- and -Tyr-|-Trp bonds also occurs).</text>
        <dbReference type="EC" id="3.4.21.92"/>
    </reaction>
</comment>
<keyword evidence="6" id="KW-0479">Metal-binding</keyword>
<dbReference type="SUPFAM" id="SSF57667">
    <property type="entry name" value="beta-beta-alpha zinc fingers"/>
    <property type="match status" value="3"/>
</dbReference>
<evidence type="ECO:0000256" key="15">
    <source>
        <dbReference type="ARBA" id="ARBA00023186"/>
    </source>
</evidence>
<dbReference type="Gene3D" id="3.10.50.40">
    <property type="match status" value="1"/>
</dbReference>
<evidence type="ECO:0000256" key="9">
    <source>
        <dbReference type="ARBA" id="ARBA00022801"/>
    </source>
</evidence>
<dbReference type="PROSITE" id="PS00382">
    <property type="entry name" value="CLP_PROTEASE_HIS"/>
    <property type="match status" value="1"/>
</dbReference>
<evidence type="ECO:0000259" key="27">
    <source>
        <dbReference type="PROSITE" id="PS50157"/>
    </source>
</evidence>
<feature type="active site" evidence="23">
    <location>
        <position position="1826"/>
    </location>
</feature>
<evidence type="ECO:0000256" key="16">
    <source>
        <dbReference type="ARBA" id="ARBA00023235"/>
    </source>
</evidence>
<dbReference type="CDD" id="cd07017">
    <property type="entry name" value="S14_ClpP_2"/>
    <property type="match status" value="1"/>
</dbReference>
<dbReference type="InterPro" id="IPR046357">
    <property type="entry name" value="PPIase_dom_sf"/>
</dbReference>
<evidence type="ECO:0000256" key="20">
    <source>
        <dbReference type="ARBA" id="ARBA00065540"/>
    </source>
</evidence>
<name>A0A182EAX1_ONCOC</name>
<dbReference type="Pfam" id="PF00254">
    <property type="entry name" value="FKBP_C"/>
    <property type="match status" value="1"/>
</dbReference>
<dbReference type="STRING" id="42157.A0A182EAX1"/>
<comment type="subunit">
    <text evidence="20">Tetradecamer that assembles into a two heptameric rings with a central cavity.</text>
</comment>
<feature type="domain" description="C2H2-type" evidence="27">
    <location>
        <begin position="867"/>
        <end position="894"/>
    </location>
</feature>
<dbReference type="Pfam" id="PF00096">
    <property type="entry name" value="zf-C2H2"/>
    <property type="match status" value="2"/>
</dbReference>
<dbReference type="GO" id="GO:0003755">
    <property type="term" value="F:peptidyl-prolyl cis-trans isomerase activity"/>
    <property type="evidence" value="ECO:0007669"/>
    <property type="project" value="UniProtKB-KW"/>
</dbReference>
<keyword evidence="17" id="KW-0539">Nucleus</keyword>
<dbReference type="FunFam" id="3.10.50.40:FF:000001">
    <property type="entry name" value="Trigger factor"/>
    <property type="match status" value="1"/>
</dbReference>
<keyword evidence="8 21" id="KW-0863">Zinc-finger</keyword>
<evidence type="ECO:0000313" key="30">
    <source>
        <dbReference type="WBParaSite" id="nOo.2.0.1.t05200-RA"/>
    </source>
</evidence>
<evidence type="ECO:0000256" key="21">
    <source>
        <dbReference type="PROSITE-ProRule" id="PRU00042"/>
    </source>
</evidence>
<dbReference type="GO" id="GO:0006508">
    <property type="term" value="P:proteolysis"/>
    <property type="evidence" value="ECO:0007669"/>
    <property type="project" value="UniProtKB-KW"/>
</dbReference>
<evidence type="ECO:0000259" key="26">
    <source>
        <dbReference type="PROSITE" id="PS50059"/>
    </source>
</evidence>
<evidence type="ECO:0000256" key="25">
    <source>
        <dbReference type="SAM" id="MobiDB-lite"/>
    </source>
</evidence>
<keyword evidence="10" id="KW-0720">Serine protease</keyword>
<evidence type="ECO:0000256" key="12">
    <source>
        <dbReference type="ARBA" id="ARBA00023015"/>
    </source>
</evidence>
<evidence type="ECO:0000256" key="1">
    <source>
        <dbReference type="ARBA" id="ARBA00000971"/>
    </source>
</evidence>
<dbReference type="EMBL" id="UYRW01001328">
    <property type="protein sequence ID" value="VDK76398.1"/>
    <property type="molecule type" value="Genomic_DNA"/>
</dbReference>
<dbReference type="InterPro" id="IPR027304">
    <property type="entry name" value="Trigger_fact/SurA_dom_sf"/>
</dbReference>
<evidence type="ECO:0000256" key="8">
    <source>
        <dbReference type="ARBA" id="ARBA00022771"/>
    </source>
</evidence>
<dbReference type="InterPro" id="IPR036611">
    <property type="entry name" value="Trigger_fac_ribosome-bd_sf"/>
</dbReference>
<feature type="domain" description="C2H2-type" evidence="27">
    <location>
        <begin position="1108"/>
        <end position="1130"/>
    </location>
</feature>
<reference evidence="30" key="1">
    <citation type="submission" date="2016-06" db="UniProtKB">
        <authorList>
            <consortium name="WormBaseParasite"/>
        </authorList>
    </citation>
    <scope>IDENTIFICATION</scope>
</reference>
<dbReference type="FunFam" id="3.90.226.10:FF:000001">
    <property type="entry name" value="ATP-dependent Clp protease proteolytic subunit"/>
    <property type="match status" value="1"/>
</dbReference>
<dbReference type="InterPro" id="IPR013087">
    <property type="entry name" value="Znf_C2H2_type"/>
</dbReference>
<dbReference type="Proteomes" id="UP000271087">
    <property type="component" value="Unassembled WGS sequence"/>
</dbReference>
<keyword evidence="12" id="KW-0805">Transcription regulation</keyword>
<dbReference type="OrthoDB" id="10042249at2759"/>
<dbReference type="PROSITE" id="PS50059">
    <property type="entry name" value="FKBP_PPIASE"/>
    <property type="match status" value="1"/>
</dbReference>
<dbReference type="GO" id="GO:0000978">
    <property type="term" value="F:RNA polymerase II cis-regulatory region sequence-specific DNA binding"/>
    <property type="evidence" value="ECO:0007669"/>
    <property type="project" value="TreeGrafter"/>
</dbReference>
<dbReference type="SMART" id="SM00355">
    <property type="entry name" value="ZnF_C2H2"/>
    <property type="match status" value="6"/>
</dbReference>
<dbReference type="WBParaSite" id="nOo.2.0.1.t05200-RA">
    <property type="protein sequence ID" value="nOo.2.0.1.t05200-RA"/>
    <property type="gene ID" value="nOo.2.0.1.g05200"/>
</dbReference>
<evidence type="ECO:0000313" key="29">
    <source>
        <dbReference type="Proteomes" id="UP000271087"/>
    </source>
</evidence>
<dbReference type="EC" id="5.2.1.8" evidence="22"/>
<keyword evidence="7" id="KW-0677">Repeat</keyword>
<dbReference type="SUPFAM" id="SSF109998">
    <property type="entry name" value="Triger factor/SurA peptide-binding domain-like"/>
    <property type="match status" value="1"/>
</dbReference>
<sequence length="1927" mass="213143">MAFVSGGGGGGGGGTGIGGIGSGLPTVAQPAAAAAAPCGIPSGSLRPQDPQAISPRSAAALAAAQVSATPIPAAHLLYQQFLSAGAIAAQSQLLQGTAAAAAVSQTTPSLPPPTQILPQAAVAAAAAAAANAVAVAAQQQQQSVPPQQQQTASAPQSQQQQQQQNQAFVLANAAQAFAINQLLLQQNPLQQQVQAALAQLLNPFAYYQPHLTALLQQSQLTAANHMQQPQQPPQIQVQNGIGTPVAAQQQQKLIENLLVEQVIRNPATHDKIDISQPVVADNRNVGLLTSAESVKEHISRLISENEAILEQNPGLIKRRPYHRQVGSQSSIELETGIRSQSNSPGLRDVRLQFTHGQSFYESHKPLALRVAGGPLTNGHPIVKALDKCTCNYCELKFPNDAALVAHEIRCSKIEINLGHIPLRMSFNNASYIVCLCEGQRLLLFKRAEVHSQAASSSTSSSAATAAHLQIVRQQNPVNTGTVDRIGRKSNICDNNSIASSPVLHENRHPLKRRLLAAAEHLDEPQASTSKTSKLETSKSNVNVTNPVCISLPATHYKTPVVPQRSFNSANNINAASETSVPAAQTVIIVTSQPTSQLVATKNAQAHQRIYPSSTVPHNTSAAANKPYILTLNDMSTTRNDGTSRRSRMRNITTETFATLNKPQPMFCEHMPKLSMYSNWQQSTVDSEEAKLNLLYISTCSTKPRMGVKQLWRYTTALREMGVLKVTHSSFWDYSTKMRLRQNAAATATTVAPINSQAVIAAFARERSSAIASTSATVSATNVTNFLPPSNPPNGKTDSDASISGKENMAVVEKNRNASTSLKEITDKQQSRNRIANESTKTLSQKIVGGYFSNEIYVYVRGRGRGRYVCGRCGIRCKKPSMLKKHIKSHSDIRPYGCKQCNFNFKTKGNLTKHLQSKTHRRRMAEKEKQKIAEQDSDSDHDRLEIASRSGTASTFSNDPLSDDECSSDEELRPLCNDKNKNMYRKFGQENILMERTAHTPPMLWIVGETIFDWSIPNCFRSCHSAPPSARYPSEGRKQQKLLETNFLLIKDTSEDIRSSEVKQPTTSTLPVVQTLVSTTSDCSQLQSLSSFITEQQPSVGAFFAKETMICDICKRIFRSSTEMTLHRKIHLIGPSNSRIRSYQCSECKYSVRSRNALQRHMEERHGIVESLQTEQLNDSDNEETNTNLSSMNPRSFMCTDCNIGFRKHGILAKHLRSKTHVMKLESLRIIPEDSLSLITRKEGGVYLNEIDTTDCEHARQSILVVSSTIFPKDLSCIATAVAVVATTPLIIRVVHPLCVIRKIATISYWKIFADMAELVDVPGLGLGDLVHGVKIGVSDSIYTYRELGIDKLKHEYEITVSSDCIRQKMGFRLQEIAKSAKLPGFRSGKMPYDLVVTNYKSEALEYVVNNTIDYCSTDLMEKIGVKSHVYPKIDIISLPNLDKKDEKDSFVYKLSFESMPEVPLIDLDKINLKRIEAKIEEEDIREFIASIKAKFPDFVSVNDVSYQAKNGDKLIIDFKGRIRNKLFRGGSDKNFKVILGSGTFINGFEDQLIGMRKGETKSFKLKFPEDYQVISLAGQESNFSVLVNDIQIIRGFRSNDEIAKKMGFENYSLLKKYAKKVISDQCKEMGDLLIKKELFDCLDAGYSFGLPTEVVKQEQQRVKKELDSGDDSCKEAERRVKLAVLFMKFSTEHKISLTQNDILNVVMNQYVNKNMPFDKIVKHFSEKGMTLIPIVIEQTSRGERAYDIYSRLVKERIIFVTGPIEDSMASVIVAQLLFLESENPDKDIYMYINSPGGIVTAGLSIYDTMQYIKPDVSTLCIGQAASMGSLLLAAGTKGKRYSLPHSRIMIHQPSGGYQGQATDIEIHANEILRVKKKLNQIYEKHTGNSLKKIEEMMERDKFMDSEEAKKIGLVDKVMAEREDIKVE</sequence>
<dbReference type="GO" id="GO:0008270">
    <property type="term" value="F:zinc ion binding"/>
    <property type="evidence" value="ECO:0007669"/>
    <property type="project" value="UniProtKB-KW"/>
</dbReference>
<dbReference type="InterPro" id="IPR029045">
    <property type="entry name" value="ClpP/crotonase-like_dom_sf"/>
</dbReference>
<evidence type="ECO:0000256" key="10">
    <source>
        <dbReference type="ARBA" id="ARBA00022825"/>
    </source>
</evidence>
<dbReference type="FunFam" id="3.30.160.60:FF:000145">
    <property type="entry name" value="Zinc finger protein 574"/>
    <property type="match status" value="1"/>
</dbReference>
<dbReference type="Pfam" id="PF12874">
    <property type="entry name" value="zf-met"/>
    <property type="match status" value="1"/>
</dbReference>
<evidence type="ECO:0000256" key="17">
    <source>
        <dbReference type="ARBA" id="ARBA00023242"/>
    </source>
</evidence>
<feature type="active site" evidence="24">
    <location>
        <position position="1851"/>
    </location>
</feature>
<dbReference type="Gene3D" id="3.90.226.10">
    <property type="entry name" value="2-enoyl-CoA Hydratase, Chain A, domain 1"/>
    <property type="match status" value="1"/>
</dbReference>
<dbReference type="GO" id="GO:0004252">
    <property type="term" value="F:serine-type endopeptidase activity"/>
    <property type="evidence" value="ECO:0007669"/>
    <property type="project" value="UniProtKB-EC"/>
</dbReference>
<dbReference type="FunFam" id="3.30.160.60:FF:000594">
    <property type="entry name" value="Transcription factor HIVEP2"/>
    <property type="match status" value="1"/>
</dbReference>
<dbReference type="InterPro" id="IPR008881">
    <property type="entry name" value="Trigger_fac_ribosome-bd_bac"/>
</dbReference>
<keyword evidence="5" id="KW-0645">Protease</keyword>
<comment type="similarity">
    <text evidence="4">Belongs to the peptidase S14 family.</text>
</comment>
<proteinExistence type="inferred from homology"/>
<evidence type="ECO:0000256" key="4">
    <source>
        <dbReference type="ARBA" id="ARBA00007039"/>
    </source>
</evidence>
<keyword evidence="15" id="KW-0143">Chaperone</keyword>
<dbReference type="NCBIfam" id="NF001368">
    <property type="entry name" value="PRK00277.1"/>
    <property type="match status" value="1"/>
</dbReference>
<dbReference type="GO" id="GO:0000981">
    <property type="term" value="F:DNA-binding transcription factor activity, RNA polymerase II-specific"/>
    <property type="evidence" value="ECO:0007669"/>
    <property type="project" value="TreeGrafter"/>
</dbReference>
<keyword evidence="14" id="KW-0804">Transcription</keyword>
<evidence type="ECO:0000313" key="28">
    <source>
        <dbReference type="EMBL" id="VDK76398.1"/>
    </source>
</evidence>
<dbReference type="InterPro" id="IPR051969">
    <property type="entry name" value="Zinc-finger_DNA-bd_regulators"/>
</dbReference>
<dbReference type="InterPro" id="IPR037041">
    <property type="entry name" value="Trigger_fac_C_sf"/>
</dbReference>
<dbReference type="HAMAP" id="MF_00444">
    <property type="entry name" value="ClpP"/>
    <property type="match status" value="1"/>
</dbReference>
<protein>
    <recommendedName>
        <fullName evidence="22">peptidylprolyl isomerase</fullName>
        <ecNumber evidence="22">5.2.1.8</ecNumber>
    </recommendedName>
    <alternativeName>
        <fullName evidence="24">Endopeptidase Clp</fullName>
        <ecNumber evidence="24">3.4.21.92</ecNumber>
    </alternativeName>
</protein>
<keyword evidence="11" id="KW-0862">Zinc</keyword>
<dbReference type="PROSITE" id="PS00381">
    <property type="entry name" value="CLP_PROTEASE_SER"/>
    <property type="match status" value="1"/>
</dbReference>
<organism evidence="30">
    <name type="scientific">Onchocerca ochengi</name>
    <name type="common">Filarial nematode worm</name>
    <dbReference type="NCBI Taxonomy" id="42157"/>
    <lineage>
        <taxon>Eukaryota</taxon>
        <taxon>Metazoa</taxon>
        <taxon>Ecdysozoa</taxon>
        <taxon>Nematoda</taxon>
        <taxon>Chromadorea</taxon>
        <taxon>Rhabditida</taxon>
        <taxon>Spirurina</taxon>
        <taxon>Spiruromorpha</taxon>
        <taxon>Filarioidea</taxon>
        <taxon>Onchocercidae</taxon>
        <taxon>Onchocerca</taxon>
    </lineage>
</organism>
<feature type="compositionally biased region" description="Basic residues" evidence="25">
    <location>
        <begin position="914"/>
        <end position="923"/>
    </location>
</feature>
<dbReference type="GO" id="GO:0015031">
    <property type="term" value="P:protein transport"/>
    <property type="evidence" value="ECO:0007669"/>
    <property type="project" value="InterPro"/>
</dbReference>
<evidence type="ECO:0000256" key="14">
    <source>
        <dbReference type="ARBA" id="ARBA00023163"/>
    </source>
</evidence>
<feature type="domain" description="C2H2-type" evidence="27">
    <location>
        <begin position="1142"/>
        <end position="1165"/>
    </location>
</feature>
<dbReference type="PANTHER" id="PTHR45944">
    <property type="entry name" value="SCHNURRI, ISOFORM F"/>
    <property type="match status" value="1"/>
</dbReference>
<evidence type="ECO:0000256" key="13">
    <source>
        <dbReference type="ARBA" id="ARBA00023110"/>
    </source>
</evidence>
<dbReference type="NCBIfam" id="NF009205">
    <property type="entry name" value="PRK12553.1"/>
    <property type="match status" value="1"/>
</dbReference>
<dbReference type="GO" id="GO:0006457">
    <property type="term" value="P:protein folding"/>
    <property type="evidence" value="ECO:0007669"/>
    <property type="project" value="InterPro"/>
</dbReference>
<feature type="domain" description="PPIase FKBP-type" evidence="26">
    <location>
        <begin position="1511"/>
        <end position="1596"/>
    </location>
</feature>
<dbReference type="PANTHER" id="PTHR45944:SF2">
    <property type="entry name" value="SCHNURRI, ISOFORM F"/>
    <property type="match status" value="1"/>
</dbReference>
<dbReference type="HAMAP" id="MF_00303">
    <property type="entry name" value="Trigger_factor_Tig"/>
    <property type="match status" value="1"/>
</dbReference>
<keyword evidence="16 22" id="KW-0413">Isomerase</keyword>
<evidence type="ECO:0000256" key="24">
    <source>
        <dbReference type="PROSITE-ProRule" id="PRU10086"/>
    </source>
</evidence>
<dbReference type="SUPFAM" id="SSF52096">
    <property type="entry name" value="ClpP/crotonase"/>
    <property type="match status" value="1"/>
</dbReference>
<feature type="domain" description="C2H2-type" evidence="27">
    <location>
        <begin position="1196"/>
        <end position="1225"/>
    </location>
</feature>
<comment type="subcellular location">
    <subcellularLocation>
        <location evidence="2">Nucleus</location>
    </subcellularLocation>
</comment>
<evidence type="ECO:0000256" key="3">
    <source>
        <dbReference type="ARBA" id="ARBA00005464"/>
    </source>
</evidence>
<keyword evidence="13 22" id="KW-0697">Rotamase</keyword>
<dbReference type="PRINTS" id="PR00127">
    <property type="entry name" value="CLPPROTEASEP"/>
</dbReference>
<dbReference type="EC" id="3.4.21.92" evidence="24"/>
<dbReference type="Pfam" id="PF00574">
    <property type="entry name" value="CLP_protease"/>
    <property type="match status" value="1"/>
</dbReference>
<evidence type="ECO:0000256" key="22">
    <source>
        <dbReference type="PROSITE-ProRule" id="PRU00277"/>
    </source>
</evidence>
<gene>
    <name evidence="28" type="ORF">NOO_LOCUS5200</name>
</gene>
<dbReference type="InterPro" id="IPR023562">
    <property type="entry name" value="ClpP/TepA"/>
</dbReference>
<evidence type="ECO:0000256" key="7">
    <source>
        <dbReference type="ARBA" id="ARBA00022737"/>
    </source>
</evidence>
<keyword evidence="9" id="KW-0378">Hydrolase</keyword>
<feature type="region of interest" description="Disordered" evidence="25">
    <location>
        <begin position="911"/>
        <end position="972"/>
    </location>
</feature>
<evidence type="ECO:0000256" key="19">
    <source>
        <dbReference type="ARBA" id="ARBA00059384"/>
    </source>
</evidence>
<dbReference type="NCBIfam" id="TIGR00115">
    <property type="entry name" value="tig"/>
    <property type="match status" value="1"/>
</dbReference>
<keyword evidence="29" id="KW-1185">Reference proteome</keyword>
<accession>A0A182EAX1</accession>
<dbReference type="GO" id="GO:0005634">
    <property type="term" value="C:nucleus"/>
    <property type="evidence" value="ECO:0007669"/>
    <property type="project" value="UniProtKB-SubCell"/>
</dbReference>
<comment type="catalytic activity">
    <reaction evidence="1 22">
        <text>[protein]-peptidylproline (omega=180) = [protein]-peptidylproline (omega=0)</text>
        <dbReference type="Rhea" id="RHEA:16237"/>
        <dbReference type="Rhea" id="RHEA-COMP:10747"/>
        <dbReference type="Rhea" id="RHEA-COMP:10748"/>
        <dbReference type="ChEBI" id="CHEBI:83833"/>
        <dbReference type="ChEBI" id="CHEBI:83834"/>
        <dbReference type="EC" id="5.2.1.8"/>
    </reaction>
</comment>
<feature type="compositionally biased region" description="Basic and acidic residues" evidence="25">
    <location>
        <begin position="924"/>
        <end position="945"/>
    </location>
</feature>
<dbReference type="Gene3D" id="3.30.160.60">
    <property type="entry name" value="Classic Zinc Finger"/>
    <property type="match status" value="3"/>
</dbReference>
<evidence type="ECO:0000256" key="5">
    <source>
        <dbReference type="ARBA" id="ARBA00022670"/>
    </source>
</evidence>
<dbReference type="Gene3D" id="3.30.70.1050">
    <property type="entry name" value="Trigger factor ribosome-binding domain"/>
    <property type="match status" value="1"/>
</dbReference>
<dbReference type="SUPFAM" id="SSF102735">
    <property type="entry name" value="Trigger factor ribosome-binding domain"/>
    <property type="match status" value="1"/>
</dbReference>
<dbReference type="InterPro" id="IPR001179">
    <property type="entry name" value="PPIase_FKBP_dom"/>
</dbReference>
<dbReference type="InterPro" id="IPR018215">
    <property type="entry name" value="ClpP_Ser_AS"/>
</dbReference>
<evidence type="ECO:0000256" key="23">
    <source>
        <dbReference type="PROSITE-ProRule" id="PRU10085"/>
    </source>
</evidence>
<dbReference type="GO" id="GO:0004176">
    <property type="term" value="F:ATP-dependent peptidase activity"/>
    <property type="evidence" value="ECO:0007669"/>
    <property type="project" value="InterPro"/>
</dbReference>
<dbReference type="PROSITE" id="PS00028">
    <property type="entry name" value="ZINC_FINGER_C2H2_1"/>
    <property type="match status" value="5"/>
</dbReference>
<feature type="compositionally biased region" description="Polar residues" evidence="25">
    <location>
        <begin position="948"/>
        <end position="959"/>
    </location>
</feature>
<evidence type="ECO:0000256" key="2">
    <source>
        <dbReference type="ARBA" id="ARBA00004123"/>
    </source>
</evidence>
<dbReference type="SUPFAM" id="SSF54534">
    <property type="entry name" value="FKBP-like"/>
    <property type="match status" value="1"/>
</dbReference>
<comment type="function">
    <text evidence="19">Clp cleaves peptides in various proteins in a process that requires ATP hydrolysis. Clp may be responsible for a fairly general and central housekeeping function rather than for the degradation of specific substrates.</text>
</comment>
<dbReference type="InterPro" id="IPR033135">
    <property type="entry name" value="ClpP_His_AS"/>
</dbReference>
<dbReference type="PROSITE" id="PS50157">
    <property type="entry name" value="ZINC_FINGER_C2H2_2"/>
    <property type="match status" value="5"/>
</dbReference>
<dbReference type="InterPro" id="IPR001907">
    <property type="entry name" value="ClpP"/>
</dbReference>
<feature type="domain" description="C2H2-type" evidence="27">
    <location>
        <begin position="895"/>
        <end position="924"/>
    </location>
</feature>
<dbReference type="NCBIfam" id="TIGR00493">
    <property type="entry name" value="clpP"/>
    <property type="match status" value="1"/>
</dbReference>
<dbReference type="InterPro" id="IPR036236">
    <property type="entry name" value="Znf_C2H2_sf"/>
</dbReference>
<dbReference type="Gene3D" id="1.10.3120.10">
    <property type="entry name" value="Trigger factor, C-terminal domain"/>
    <property type="match status" value="1"/>
</dbReference>
<evidence type="ECO:0000256" key="6">
    <source>
        <dbReference type="ARBA" id="ARBA00022723"/>
    </source>
</evidence>
<dbReference type="Pfam" id="PF05697">
    <property type="entry name" value="Trigger_N"/>
    <property type="match status" value="1"/>
</dbReference>
<reference evidence="28 29" key="2">
    <citation type="submission" date="2018-08" db="EMBL/GenBank/DDBJ databases">
        <authorList>
            <person name="Laetsch R D."/>
            <person name="Stevens L."/>
            <person name="Kumar S."/>
            <person name="Blaxter L. M."/>
        </authorList>
    </citation>
    <scope>NUCLEOTIDE SEQUENCE [LARGE SCALE GENOMIC DNA]</scope>
</reference>
<dbReference type="InterPro" id="IPR005215">
    <property type="entry name" value="Trig_fac"/>
</dbReference>
<evidence type="ECO:0000256" key="11">
    <source>
        <dbReference type="ARBA" id="ARBA00022833"/>
    </source>
</evidence>
<comment type="similarity">
    <text evidence="3">Belongs to the FKBP-type PPIase family. Tig subfamily.</text>
</comment>
<evidence type="ECO:0000256" key="18">
    <source>
        <dbReference type="ARBA" id="ARBA00034021"/>
    </source>
</evidence>